<reference evidence="2" key="1">
    <citation type="journal article" date="2019" name="Int. J. Syst. Evol. Microbiol.">
        <title>The Global Catalogue of Microorganisms (GCM) 10K type strain sequencing project: providing services to taxonomists for standard genome sequencing and annotation.</title>
        <authorList>
            <consortium name="The Broad Institute Genomics Platform"/>
            <consortium name="The Broad Institute Genome Sequencing Center for Infectious Disease"/>
            <person name="Wu L."/>
            <person name="Ma J."/>
        </authorList>
    </citation>
    <scope>NUCLEOTIDE SEQUENCE [LARGE SCALE GENOMIC DNA]</scope>
    <source>
        <strain evidence="2">KCTC 52274</strain>
    </source>
</reference>
<organism evidence="1 2">
    <name type="scientific">Aquimarina rubra</name>
    <dbReference type="NCBI Taxonomy" id="1920033"/>
    <lineage>
        <taxon>Bacteria</taxon>
        <taxon>Pseudomonadati</taxon>
        <taxon>Bacteroidota</taxon>
        <taxon>Flavobacteriia</taxon>
        <taxon>Flavobacteriales</taxon>
        <taxon>Flavobacteriaceae</taxon>
        <taxon>Aquimarina</taxon>
    </lineage>
</organism>
<evidence type="ECO:0000313" key="2">
    <source>
        <dbReference type="Proteomes" id="UP001597319"/>
    </source>
</evidence>
<proteinExistence type="predicted"/>
<name>A0ABW5LDG5_9FLAO</name>
<dbReference type="EMBL" id="JBHULE010000019">
    <property type="protein sequence ID" value="MFD2562875.1"/>
    <property type="molecule type" value="Genomic_DNA"/>
</dbReference>
<gene>
    <name evidence="1" type="ORF">ACFSR1_09385</name>
</gene>
<accession>A0ABW5LDG5</accession>
<protein>
    <submittedName>
        <fullName evidence="1">Uncharacterized protein</fullName>
    </submittedName>
</protein>
<dbReference type="RefSeq" id="WP_378291840.1">
    <property type="nucleotide sequence ID" value="NZ_JBHULE010000019.1"/>
</dbReference>
<sequence length="216" mass="25905">MNLHQDIKYSILKHFDFLKDVGFSEFEEKQLAYEIHFFCHREEVKLDICYELIYSTPIWITINGIDIMTIQKNNLLIKNIYEEKKSLYDSNFKEYLKSNKTEYLKINEKKYEAVGKKLNDNLLQEVSRVLKDKGNLLLSDFSEIEKAEKQRLTEIENQKKEYLKENGIYTCEYNWNGLICEHEGTLREIEEHLMERKDMDLTEIVILDRNGNNIKK</sequence>
<comment type="caution">
    <text evidence="1">The sequence shown here is derived from an EMBL/GenBank/DDBJ whole genome shotgun (WGS) entry which is preliminary data.</text>
</comment>
<evidence type="ECO:0000313" key="1">
    <source>
        <dbReference type="EMBL" id="MFD2562875.1"/>
    </source>
</evidence>
<dbReference type="Proteomes" id="UP001597319">
    <property type="component" value="Unassembled WGS sequence"/>
</dbReference>
<keyword evidence="2" id="KW-1185">Reference proteome</keyword>